<dbReference type="InterPro" id="IPR001611">
    <property type="entry name" value="Leu-rich_rpt"/>
</dbReference>
<evidence type="ECO:0000313" key="6">
    <source>
        <dbReference type="Proteomes" id="UP000515151"/>
    </source>
</evidence>
<dbReference type="PANTHER" id="PTHR48064">
    <property type="entry name" value="OS01G0750400 PROTEIN"/>
    <property type="match status" value="1"/>
</dbReference>
<dbReference type="OrthoDB" id="676979at2759"/>
<keyword evidence="4" id="KW-0812">Transmembrane</keyword>
<sequence>MKPLPPPAFLAGVFCLLLFLQSSSSAAAATTAAPSTHHVSPTASPANRSAPTPTASPAAPSPTAAPTTPASSSSSTLDPKQLTALQSLNIPTSRDPCTKQPGTATCDAGKPFRHLVSLRLANCSADSVALSFTALKALSTLQSLSFFNCPVSAVRFPSDLALNLRSFSAVRSLHHLTGIWLSRLVNVTDLTVSDVPVNASGPYVILGNLKYLKSITVSRANLTGNLPKHWQSNLTHIDFSGNQLKGRIPNSITLLENLQSLNLSSNQLNGEIPTEIGDLIRLKNLTLSSNSLSGSVPESMSAIPGLVSVDLSSNQLNGTLPRFFSGMKNLKYLNLAGNNFHGVMPFNESFIKKLTVFKIGENSNLCYNHSTFPSKMKLGIAPCDKHGLPVSPPPAKGDSTADDDTSDYNDDSGDSSSKSEHHHGPSKFVLGVAIALASIVFLIVFLVLLSKCCK</sequence>
<organism evidence="6 7">
    <name type="scientific">Punica granatum</name>
    <name type="common">Pomegranate</name>
    <dbReference type="NCBI Taxonomy" id="22663"/>
    <lineage>
        <taxon>Eukaryota</taxon>
        <taxon>Viridiplantae</taxon>
        <taxon>Streptophyta</taxon>
        <taxon>Embryophyta</taxon>
        <taxon>Tracheophyta</taxon>
        <taxon>Spermatophyta</taxon>
        <taxon>Magnoliopsida</taxon>
        <taxon>eudicotyledons</taxon>
        <taxon>Gunneridae</taxon>
        <taxon>Pentapetalae</taxon>
        <taxon>rosids</taxon>
        <taxon>malvids</taxon>
        <taxon>Myrtales</taxon>
        <taxon>Lythraceae</taxon>
        <taxon>Punica</taxon>
    </lineage>
</organism>
<feature type="compositionally biased region" description="Acidic residues" evidence="3">
    <location>
        <begin position="400"/>
        <end position="413"/>
    </location>
</feature>
<dbReference type="Pfam" id="PF13855">
    <property type="entry name" value="LRR_8"/>
    <property type="match status" value="1"/>
</dbReference>
<dbReference type="GeneID" id="116202204"/>
<dbReference type="SUPFAM" id="SSF52058">
    <property type="entry name" value="L domain-like"/>
    <property type="match status" value="1"/>
</dbReference>
<dbReference type="InterPro" id="IPR053038">
    <property type="entry name" value="RLP_Defense"/>
</dbReference>
<dbReference type="RefSeq" id="XP_031389501.1">
    <property type="nucleotide sequence ID" value="XM_031533641.1"/>
</dbReference>
<name>A0A6P8D7K1_PUNGR</name>
<dbReference type="FunFam" id="3.80.10.10:FF:000383">
    <property type="entry name" value="Leucine-rich repeat receptor protein kinase EMS1"/>
    <property type="match status" value="1"/>
</dbReference>
<reference evidence="6" key="1">
    <citation type="journal article" date="2020" name="Plant Biotechnol. J.">
        <title>The pomegranate (Punica granatum L.) draft genome dissects genetic divergence between soft- and hard-seeded cultivars.</title>
        <authorList>
            <person name="Luo X."/>
            <person name="Li H."/>
            <person name="Wu Z."/>
            <person name="Yao W."/>
            <person name="Zhao P."/>
            <person name="Cao D."/>
            <person name="Yu H."/>
            <person name="Li K."/>
            <person name="Poudel K."/>
            <person name="Zhao D."/>
            <person name="Zhang F."/>
            <person name="Xia X."/>
            <person name="Chen L."/>
            <person name="Wang Q."/>
            <person name="Jing D."/>
            <person name="Cao S."/>
        </authorList>
    </citation>
    <scope>NUCLEOTIDE SEQUENCE [LARGE SCALE GENOMIC DNA]</scope>
    <source>
        <strain evidence="6">cv. Tunisia</strain>
    </source>
</reference>
<evidence type="ECO:0000256" key="4">
    <source>
        <dbReference type="SAM" id="Phobius"/>
    </source>
</evidence>
<accession>A0A6P8D7K1</accession>
<feature type="chain" id="PRO_5027550473" evidence="5">
    <location>
        <begin position="29"/>
        <end position="454"/>
    </location>
</feature>
<feature type="signal peptide" evidence="5">
    <location>
        <begin position="1"/>
        <end position="28"/>
    </location>
</feature>
<proteinExistence type="predicted"/>
<dbReference type="Pfam" id="PF00560">
    <property type="entry name" value="LRR_1"/>
    <property type="match status" value="2"/>
</dbReference>
<keyword evidence="5" id="KW-0732">Signal</keyword>
<keyword evidence="2" id="KW-0677">Repeat</keyword>
<evidence type="ECO:0000256" key="5">
    <source>
        <dbReference type="SAM" id="SignalP"/>
    </source>
</evidence>
<feature type="region of interest" description="Disordered" evidence="3">
    <location>
        <begin position="35"/>
        <end position="78"/>
    </location>
</feature>
<dbReference type="Proteomes" id="UP000515151">
    <property type="component" value="Chromosome 4"/>
</dbReference>
<keyword evidence="4" id="KW-0472">Membrane</keyword>
<gene>
    <name evidence="7" type="primary">LOC116202204</name>
</gene>
<keyword evidence="6" id="KW-1185">Reference proteome</keyword>
<feature type="region of interest" description="Disordered" evidence="3">
    <location>
        <begin position="389"/>
        <end position="422"/>
    </location>
</feature>
<dbReference type="Gene3D" id="3.80.10.10">
    <property type="entry name" value="Ribonuclease Inhibitor"/>
    <property type="match status" value="1"/>
</dbReference>
<dbReference type="InterPro" id="IPR032675">
    <property type="entry name" value="LRR_dom_sf"/>
</dbReference>
<dbReference type="PANTHER" id="PTHR48064:SF1">
    <property type="entry name" value="RECEPTOR-LIKE PROTEIN 51-RELATED"/>
    <property type="match status" value="1"/>
</dbReference>
<evidence type="ECO:0000256" key="1">
    <source>
        <dbReference type="ARBA" id="ARBA00022614"/>
    </source>
</evidence>
<evidence type="ECO:0000256" key="3">
    <source>
        <dbReference type="SAM" id="MobiDB-lite"/>
    </source>
</evidence>
<evidence type="ECO:0000256" key="2">
    <source>
        <dbReference type="ARBA" id="ARBA00022737"/>
    </source>
</evidence>
<dbReference type="AlphaFoldDB" id="A0A6P8D7K1"/>
<keyword evidence="4" id="KW-1133">Transmembrane helix</keyword>
<feature type="compositionally biased region" description="Low complexity" evidence="3">
    <location>
        <begin position="35"/>
        <end position="76"/>
    </location>
</feature>
<protein>
    <submittedName>
        <fullName evidence="7">Receptor-like protein 51</fullName>
    </submittedName>
</protein>
<feature type="transmembrane region" description="Helical" evidence="4">
    <location>
        <begin position="428"/>
        <end position="449"/>
    </location>
</feature>
<keyword evidence="1" id="KW-0433">Leucine-rich repeat</keyword>
<reference evidence="7" key="2">
    <citation type="submission" date="2025-08" db="UniProtKB">
        <authorList>
            <consortium name="RefSeq"/>
        </authorList>
    </citation>
    <scope>IDENTIFICATION</scope>
    <source>
        <tissue evidence="7">Leaf</tissue>
    </source>
</reference>
<evidence type="ECO:0000313" key="7">
    <source>
        <dbReference type="RefSeq" id="XP_031389501.1"/>
    </source>
</evidence>